<evidence type="ECO:0000313" key="2">
    <source>
        <dbReference type="Proteomes" id="UP000240904"/>
    </source>
</evidence>
<accession>A0A2T3MVW8</accession>
<dbReference type="InterPro" id="IPR011990">
    <property type="entry name" value="TPR-like_helical_dom_sf"/>
</dbReference>
<comment type="caution">
    <text evidence="1">The sequence shown here is derived from an EMBL/GenBank/DDBJ whole genome shotgun (WGS) entry which is preliminary data.</text>
</comment>
<proteinExistence type="predicted"/>
<organism evidence="1 2">
    <name type="scientific">Photobacterium lipolyticum</name>
    <dbReference type="NCBI Taxonomy" id="266810"/>
    <lineage>
        <taxon>Bacteria</taxon>
        <taxon>Pseudomonadati</taxon>
        <taxon>Pseudomonadota</taxon>
        <taxon>Gammaproteobacteria</taxon>
        <taxon>Vibrionales</taxon>
        <taxon>Vibrionaceae</taxon>
        <taxon>Photobacterium</taxon>
    </lineage>
</organism>
<reference evidence="1 2" key="1">
    <citation type="submission" date="2018-03" db="EMBL/GenBank/DDBJ databases">
        <title>Whole genome sequencing of Histamine producing bacteria.</title>
        <authorList>
            <person name="Butler K."/>
        </authorList>
    </citation>
    <scope>NUCLEOTIDE SEQUENCE [LARGE SCALE GENOMIC DNA]</scope>
    <source>
        <strain evidence="1 2">DSM 16190</strain>
    </source>
</reference>
<protein>
    <recommendedName>
        <fullName evidence="3">Tetratricopeptide repeat protein</fullName>
    </recommendedName>
</protein>
<dbReference type="SUPFAM" id="SSF48452">
    <property type="entry name" value="TPR-like"/>
    <property type="match status" value="1"/>
</dbReference>
<keyword evidence="2" id="KW-1185">Reference proteome</keyword>
<sequence>MNGKGKSFPHKGIELSPLGRVKTVMSRFFIESLKLGGLISVVMLSSFRLHAEVSAEVYQALTKSERYLQRNQLALALNILNQLQPGSARGYTNEDKANIARMKGIIYQNQHQPKLAYAAYHQALSLNVFQGDDQLILRRALGGLALQQGKNREAYHHYQAYLDEYPDHAPTLANQAQVLLLLDQPEQALALAEKVNSNSDLQSRLTAGQVKLRAQYQLQRYLDVVTSSQYLLAHFDAQPDWWLLQAEAYHQLGQNLRAGQILAQGIKQGDVSPAESYPTAARFLATSGDPLQAAELLEKAITRQQLTDSIALQRQRLNYYLQAGLWNKAEAMLNRIQATTPSADLAKIQLGVYEQQHRWLDVIPLAEQLIDQGGGQQPSLWRSLGIAAMKSQQLTLAEYAFTRLAKLAPDSDAKGWLTVIELQKTNSE</sequence>
<dbReference type="SMART" id="SM00028">
    <property type="entry name" value="TPR"/>
    <property type="match status" value="3"/>
</dbReference>
<evidence type="ECO:0000313" key="1">
    <source>
        <dbReference type="EMBL" id="PSW04080.1"/>
    </source>
</evidence>
<dbReference type="InterPro" id="IPR019734">
    <property type="entry name" value="TPR_rpt"/>
</dbReference>
<name>A0A2T3MVW8_9GAMM</name>
<evidence type="ECO:0008006" key="3">
    <source>
        <dbReference type="Google" id="ProtNLM"/>
    </source>
</evidence>
<dbReference type="SUPFAM" id="SSF81901">
    <property type="entry name" value="HCP-like"/>
    <property type="match status" value="1"/>
</dbReference>
<gene>
    <name evidence="1" type="ORF">C9I89_15605</name>
</gene>
<dbReference type="AlphaFoldDB" id="A0A2T3MVW8"/>
<dbReference type="Proteomes" id="UP000240904">
    <property type="component" value="Unassembled WGS sequence"/>
</dbReference>
<dbReference type="EMBL" id="PYMC01000011">
    <property type="protein sequence ID" value="PSW04080.1"/>
    <property type="molecule type" value="Genomic_DNA"/>
</dbReference>
<dbReference type="Gene3D" id="1.25.40.10">
    <property type="entry name" value="Tetratricopeptide repeat domain"/>
    <property type="match status" value="2"/>
</dbReference>
<dbReference type="OrthoDB" id="5918579at2"/>